<feature type="domain" description="Sulfatase N-terminal" evidence="4">
    <location>
        <begin position="2"/>
        <end position="329"/>
    </location>
</feature>
<keyword evidence="3" id="KW-0378">Hydrolase</keyword>
<keyword evidence="2" id="KW-0479">Metal-binding</keyword>
<evidence type="ECO:0000313" key="6">
    <source>
        <dbReference type="Proteomes" id="UP000244527"/>
    </source>
</evidence>
<dbReference type="InterPro" id="IPR000917">
    <property type="entry name" value="Sulfatase_N"/>
</dbReference>
<comment type="similarity">
    <text evidence="1">Belongs to the sulfatase family.</text>
</comment>
<dbReference type="PANTHER" id="PTHR45953:SF1">
    <property type="entry name" value="IDURONATE 2-SULFATASE"/>
    <property type="match status" value="1"/>
</dbReference>
<sequence>MLFISIDDLRPELHAYGVADMITPNLDAIAAQGRLFKRHYAQVPTCGPSRMVMLTGKNLTSSDEISHPLLGNRLAGKPETDNPETFIHHLKRNGYYTVGMGKISHSISGRRGKELELPHSWNDFITNPDAFQMYAGGEHRDAKKTPPFEMLDVADEVYPDGRVAQFAVKELEKRANAKQPFFMAVGFLRPHLPFSAPKKYWDLYYRSKMNLSPNPDAPKNVADEFLHNSEEFFGQYYSPEKGGARKRISDAYAKQIIHANHAAVSFVDAQVGKVMDKLKELGLDKNTIVVVWGDHGWHLGDQTIWGKHSAFENALNSAMIVKTPQMKKQQFRQIV</sequence>
<dbReference type="SUPFAM" id="SSF53649">
    <property type="entry name" value="Alkaline phosphatase-like"/>
    <property type="match status" value="1"/>
</dbReference>
<evidence type="ECO:0000259" key="4">
    <source>
        <dbReference type="Pfam" id="PF00884"/>
    </source>
</evidence>
<name>A0A2S1LGC8_9FLAO</name>
<dbReference type="Pfam" id="PF00884">
    <property type="entry name" value="Sulfatase"/>
    <property type="match status" value="1"/>
</dbReference>
<keyword evidence="6" id="KW-1185">Reference proteome</keyword>
<dbReference type="InterPro" id="IPR017850">
    <property type="entry name" value="Alkaline_phosphatase_core_sf"/>
</dbReference>
<organism evidence="5 6">
    <name type="scientific">Flavobacterium faecale</name>
    <dbReference type="NCBI Taxonomy" id="1355330"/>
    <lineage>
        <taxon>Bacteria</taxon>
        <taxon>Pseudomonadati</taxon>
        <taxon>Bacteroidota</taxon>
        <taxon>Flavobacteriia</taxon>
        <taxon>Flavobacteriales</taxon>
        <taxon>Flavobacteriaceae</taxon>
        <taxon>Flavobacterium</taxon>
    </lineage>
</organism>
<protein>
    <recommendedName>
        <fullName evidence="4">Sulfatase N-terminal domain-containing protein</fullName>
    </recommendedName>
</protein>
<dbReference type="Gene3D" id="3.40.720.10">
    <property type="entry name" value="Alkaline Phosphatase, subunit A"/>
    <property type="match status" value="1"/>
</dbReference>
<dbReference type="PANTHER" id="PTHR45953">
    <property type="entry name" value="IDURONATE 2-SULFATASE"/>
    <property type="match status" value="1"/>
</dbReference>
<evidence type="ECO:0000256" key="2">
    <source>
        <dbReference type="ARBA" id="ARBA00022723"/>
    </source>
</evidence>
<evidence type="ECO:0000256" key="3">
    <source>
        <dbReference type="ARBA" id="ARBA00022801"/>
    </source>
</evidence>
<dbReference type="AlphaFoldDB" id="A0A2S1LGC8"/>
<dbReference type="PROSITE" id="PS00523">
    <property type="entry name" value="SULFATASE_1"/>
    <property type="match status" value="1"/>
</dbReference>
<gene>
    <name evidence="5" type="ORF">FFWV33_14845</name>
</gene>
<reference evidence="5 6" key="1">
    <citation type="submission" date="2017-04" db="EMBL/GenBank/DDBJ databases">
        <title>Compelte genome sequence of WV33.</title>
        <authorList>
            <person name="Lee P.C."/>
        </authorList>
    </citation>
    <scope>NUCLEOTIDE SEQUENCE [LARGE SCALE GENOMIC DNA]</scope>
    <source>
        <strain evidence="5 6">WV33</strain>
    </source>
</reference>
<proteinExistence type="inferred from homology"/>
<dbReference type="GO" id="GO:0046872">
    <property type="term" value="F:metal ion binding"/>
    <property type="evidence" value="ECO:0007669"/>
    <property type="project" value="UniProtKB-KW"/>
</dbReference>
<evidence type="ECO:0000256" key="1">
    <source>
        <dbReference type="ARBA" id="ARBA00008779"/>
    </source>
</evidence>
<dbReference type="KEGG" id="ffa:FFWV33_14845"/>
<dbReference type="EMBL" id="CP020918">
    <property type="protein sequence ID" value="AWG22711.1"/>
    <property type="molecule type" value="Genomic_DNA"/>
</dbReference>
<dbReference type="GO" id="GO:0005737">
    <property type="term" value="C:cytoplasm"/>
    <property type="evidence" value="ECO:0007669"/>
    <property type="project" value="TreeGrafter"/>
</dbReference>
<dbReference type="GO" id="GO:0008484">
    <property type="term" value="F:sulfuric ester hydrolase activity"/>
    <property type="evidence" value="ECO:0007669"/>
    <property type="project" value="TreeGrafter"/>
</dbReference>
<accession>A0A2S1LGC8</accession>
<dbReference type="OrthoDB" id="9763552at2"/>
<evidence type="ECO:0000313" key="5">
    <source>
        <dbReference type="EMBL" id="AWG22711.1"/>
    </source>
</evidence>
<dbReference type="InterPro" id="IPR024607">
    <property type="entry name" value="Sulfatase_CS"/>
</dbReference>
<dbReference type="Proteomes" id="UP000244527">
    <property type="component" value="Chromosome"/>
</dbReference>